<proteinExistence type="predicted"/>
<feature type="compositionally biased region" description="Low complexity" evidence="1">
    <location>
        <begin position="14"/>
        <end position="28"/>
    </location>
</feature>
<keyword evidence="3" id="KW-1185">Reference proteome</keyword>
<dbReference type="STRING" id="86630.A0A367J7V2"/>
<evidence type="ECO:0000256" key="1">
    <source>
        <dbReference type="SAM" id="MobiDB-lite"/>
    </source>
</evidence>
<dbReference type="Gene3D" id="4.10.60.10">
    <property type="entry name" value="Zinc finger, CCHC-type"/>
    <property type="match status" value="1"/>
</dbReference>
<organism evidence="2 3">
    <name type="scientific">Rhizopus azygosporus</name>
    <name type="common">Rhizopus microsporus var. azygosporus</name>
    <dbReference type="NCBI Taxonomy" id="86630"/>
    <lineage>
        <taxon>Eukaryota</taxon>
        <taxon>Fungi</taxon>
        <taxon>Fungi incertae sedis</taxon>
        <taxon>Mucoromycota</taxon>
        <taxon>Mucoromycotina</taxon>
        <taxon>Mucoromycetes</taxon>
        <taxon>Mucorales</taxon>
        <taxon>Mucorineae</taxon>
        <taxon>Rhizopodaceae</taxon>
        <taxon>Rhizopus</taxon>
    </lineage>
</organism>
<reference evidence="2 3" key="1">
    <citation type="journal article" date="2018" name="G3 (Bethesda)">
        <title>Phylogenetic and Phylogenomic Definition of Rhizopus Species.</title>
        <authorList>
            <person name="Gryganskyi A.P."/>
            <person name="Golan J."/>
            <person name="Dolatabadi S."/>
            <person name="Mondo S."/>
            <person name="Robb S."/>
            <person name="Idnurm A."/>
            <person name="Muszewska A."/>
            <person name="Steczkiewicz K."/>
            <person name="Masonjones S."/>
            <person name="Liao H.L."/>
            <person name="Gajdeczka M.T."/>
            <person name="Anike F."/>
            <person name="Vuek A."/>
            <person name="Anishchenko I.M."/>
            <person name="Voigt K."/>
            <person name="de Hoog G.S."/>
            <person name="Smith M.E."/>
            <person name="Heitman J."/>
            <person name="Vilgalys R."/>
            <person name="Stajich J.E."/>
        </authorList>
    </citation>
    <scope>NUCLEOTIDE SEQUENCE [LARGE SCALE GENOMIC DNA]</scope>
    <source>
        <strain evidence="2 3">CBS 357.93</strain>
    </source>
</reference>
<evidence type="ECO:0000313" key="2">
    <source>
        <dbReference type="EMBL" id="RCH85996.1"/>
    </source>
</evidence>
<feature type="region of interest" description="Disordered" evidence="1">
    <location>
        <begin position="1"/>
        <end position="28"/>
    </location>
</feature>
<dbReference type="AlphaFoldDB" id="A0A367J7V2"/>
<dbReference type="EMBL" id="PJQL01001965">
    <property type="protein sequence ID" value="RCH85996.1"/>
    <property type="molecule type" value="Genomic_DNA"/>
</dbReference>
<comment type="caution">
    <text evidence="2">The sequence shown here is derived from an EMBL/GenBank/DDBJ whole genome shotgun (WGS) entry which is preliminary data.</text>
</comment>
<protein>
    <recommendedName>
        <fullName evidence="4">CCHC-type domain-containing protein</fullName>
    </recommendedName>
</protein>
<name>A0A367J7V2_RHIAZ</name>
<dbReference type="Proteomes" id="UP000252139">
    <property type="component" value="Unassembled WGS sequence"/>
</dbReference>
<accession>A0A367J7V2</accession>
<evidence type="ECO:0008006" key="4">
    <source>
        <dbReference type="Google" id="ProtNLM"/>
    </source>
</evidence>
<evidence type="ECO:0000313" key="3">
    <source>
        <dbReference type="Proteomes" id="UP000252139"/>
    </source>
</evidence>
<dbReference type="OrthoDB" id="2202398at2759"/>
<gene>
    <name evidence="2" type="ORF">CU097_007342</name>
</gene>
<sequence>MLPPLQNTFVPFANTNLPNSTTSQSSPPTISEYVFTGLPDVPSRSYASVTASSTSLSLRSNKSLRSSTLGKSSTKSVPSKEFSLCLLQNVAGTDNDKERSIGPEDDNTLCLGTWSNIGKHCAYFKASDHYREECTKAPKEKHQCFTCGNKGHIARNRHMTITDNNISSKRRRGSTQNPKASKVVAPVAIVQATPIIETIAPAGVISETEGIDTPTVQVNTTFDTIVQIEVPEIPKIPETLATSVPS</sequence>